<evidence type="ECO:0000256" key="1">
    <source>
        <dbReference type="SAM" id="MobiDB-lite"/>
    </source>
</evidence>
<accession>A0A1X7KTJ5</accession>
<feature type="region of interest" description="Disordered" evidence="1">
    <location>
        <begin position="49"/>
        <end position="96"/>
    </location>
</feature>
<gene>
    <name evidence="2" type="ORF">SAMN06296010_2930</name>
</gene>
<dbReference type="RefSeq" id="WP_139824923.1">
    <property type="nucleotide sequence ID" value="NZ_FXAY01000005.1"/>
</dbReference>
<feature type="compositionally biased region" description="Acidic residues" evidence="1">
    <location>
        <begin position="77"/>
        <end position="96"/>
    </location>
</feature>
<proteinExistence type="predicted"/>
<evidence type="ECO:0000313" key="3">
    <source>
        <dbReference type="Proteomes" id="UP000193244"/>
    </source>
</evidence>
<name>A0A1X7KTJ5_9MICO</name>
<evidence type="ECO:0000313" key="2">
    <source>
        <dbReference type="EMBL" id="SMG44870.1"/>
    </source>
</evidence>
<reference evidence="3" key="1">
    <citation type="submission" date="2017-04" db="EMBL/GenBank/DDBJ databases">
        <authorList>
            <person name="Varghese N."/>
            <person name="Submissions S."/>
        </authorList>
    </citation>
    <scope>NUCLEOTIDE SEQUENCE [LARGE SCALE GENOMIC DNA]</scope>
    <source>
        <strain evidence="3">VKM Ac-2510</strain>
    </source>
</reference>
<dbReference type="EMBL" id="FXAY01000005">
    <property type="protein sequence ID" value="SMG44870.1"/>
    <property type="molecule type" value="Genomic_DNA"/>
</dbReference>
<organism evidence="2 3">
    <name type="scientific">Agreia pratensis</name>
    <dbReference type="NCBI Taxonomy" id="150121"/>
    <lineage>
        <taxon>Bacteria</taxon>
        <taxon>Bacillati</taxon>
        <taxon>Actinomycetota</taxon>
        <taxon>Actinomycetes</taxon>
        <taxon>Micrococcales</taxon>
        <taxon>Microbacteriaceae</taxon>
        <taxon>Agreia</taxon>
    </lineage>
</organism>
<keyword evidence="3" id="KW-1185">Reference proteome</keyword>
<protein>
    <submittedName>
        <fullName evidence="2">Uncharacterized protein</fullName>
    </submittedName>
</protein>
<sequence>MRRPQQSDESTIGLAGAFDVCRVAASGLASNVARARTYLPLSQNGAIVSLPSDPNQDGFEFAGEPADADPSEAILSELDDSSEDDEASTLDGDATE</sequence>
<dbReference type="AlphaFoldDB" id="A0A1X7KTJ5"/>
<dbReference type="Proteomes" id="UP000193244">
    <property type="component" value="Unassembled WGS sequence"/>
</dbReference>
<dbReference type="STRING" id="150121.SAMN06296010_2930"/>